<dbReference type="InterPro" id="IPR018060">
    <property type="entry name" value="HTH_AraC"/>
</dbReference>
<keyword evidence="3" id="KW-0804">Transcription</keyword>
<evidence type="ECO:0000259" key="4">
    <source>
        <dbReference type="PROSITE" id="PS01124"/>
    </source>
</evidence>
<accession>A0A1M5Q4B7</accession>
<dbReference type="OrthoDB" id="323290at2"/>
<dbReference type="GO" id="GO:0043565">
    <property type="term" value="F:sequence-specific DNA binding"/>
    <property type="evidence" value="ECO:0007669"/>
    <property type="project" value="InterPro"/>
</dbReference>
<dbReference type="PANTHER" id="PTHR46796">
    <property type="entry name" value="HTH-TYPE TRANSCRIPTIONAL ACTIVATOR RHAS-RELATED"/>
    <property type="match status" value="1"/>
</dbReference>
<dbReference type="EMBL" id="FQWL01000011">
    <property type="protein sequence ID" value="SHH08964.1"/>
    <property type="molecule type" value="Genomic_DNA"/>
</dbReference>
<dbReference type="Pfam" id="PF12833">
    <property type="entry name" value="HTH_18"/>
    <property type="match status" value="1"/>
</dbReference>
<proteinExistence type="predicted"/>
<dbReference type="AlphaFoldDB" id="A0A1M5Q4B7"/>
<dbReference type="Pfam" id="PF20240">
    <property type="entry name" value="DUF6597"/>
    <property type="match status" value="1"/>
</dbReference>
<dbReference type="STRING" id="570519.SAMN04488116_3497"/>
<dbReference type="Gene3D" id="1.10.10.60">
    <property type="entry name" value="Homeodomain-like"/>
    <property type="match status" value="1"/>
</dbReference>
<dbReference type="InterPro" id="IPR046532">
    <property type="entry name" value="DUF6597"/>
</dbReference>
<dbReference type="PROSITE" id="PS01124">
    <property type="entry name" value="HTH_ARAC_FAMILY_2"/>
    <property type="match status" value="1"/>
</dbReference>
<dbReference type="SMART" id="SM00342">
    <property type="entry name" value="HTH_ARAC"/>
    <property type="match status" value="1"/>
</dbReference>
<keyword evidence="2 5" id="KW-0238">DNA-binding</keyword>
<evidence type="ECO:0000313" key="6">
    <source>
        <dbReference type="Proteomes" id="UP000184532"/>
    </source>
</evidence>
<dbReference type="Proteomes" id="UP000184532">
    <property type="component" value="Unassembled WGS sequence"/>
</dbReference>
<evidence type="ECO:0000313" key="5">
    <source>
        <dbReference type="EMBL" id="SHH08964.1"/>
    </source>
</evidence>
<dbReference type="SUPFAM" id="SSF46689">
    <property type="entry name" value="Homeodomain-like"/>
    <property type="match status" value="1"/>
</dbReference>
<dbReference type="PANTHER" id="PTHR46796:SF13">
    <property type="entry name" value="HTH-TYPE TRANSCRIPTIONAL ACTIVATOR RHAS"/>
    <property type="match status" value="1"/>
</dbReference>
<dbReference type="InterPro" id="IPR050204">
    <property type="entry name" value="AraC_XylS_family_regulators"/>
</dbReference>
<reference evidence="6" key="1">
    <citation type="submission" date="2016-11" db="EMBL/GenBank/DDBJ databases">
        <authorList>
            <person name="Varghese N."/>
            <person name="Submissions S."/>
        </authorList>
    </citation>
    <scope>NUCLEOTIDE SEQUENCE [LARGE SCALE GENOMIC DNA]</scope>
    <source>
        <strain evidence="6">DSM 22638</strain>
    </source>
</reference>
<evidence type="ECO:0000256" key="1">
    <source>
        <dbReference type="ARBA" id="ARBA00023015"/>
    </source>
</evidence>
<gene>
    <name evidence="5" type="ORF">SAMN04488116_3497</name>
</gene>
<evidence type="ECO:0000256" key="3">
    <source>
        <dbReference type="ARBA" id="ARBA00023163"/>
    </source>
</evidence>
<sequence>MNTLTYSSYNPKNLIRYIESYNIYCISEDSEHMLIPNGRMQLLFQLGAAVDHSTSFTKGWEIRPNCFIAGPYTKGYRIKVSRDSTLLSVVFRPGKYKSFFKNSIDDFTDQLYEPEIVWKKTVNEVYDQLSHNNSNQEKCSLVENFLTSILRPDEPSPIESAVESIIQNRGIVNIANISSSSGLSYSQFRKRFKKEIGLSPKNFQKITRVNSLNEFKTIHRDISLTRLAYEFNYSDQSHFNKDFKSICGLTPKTYFK</sequence>
<evidence type="ECO:0000256" key="2">
    <source>
        <dbReference type="ARBA" id="ARBA00023125"/>
    </source>
</evidence>
<keyword evidence="6" id="KW-1185">Reference proteome</keyword>
<dbReference type="InterPro" id="IPR009057">
    <property type="entry name" value="Homeodomain-like_sf"/>
</dbReference>
<organism evidence="5 6">
    <name type="scientific">Flagellimonas flava</name>
    <dbReference type="NCBI Taxonomy" id="570519"/>
    <lineage>
        <taxon>Bacteria</taxon>
        <taxon>Pseudomonadati</taxon>
        <taxon>Bacteroidota</taxon>
        <taxon>Flavobacteriia</taxon>
        <taxon>Flavobacteriales</taxon>
        <taxon>Flavobacteriaceae</taxon>
        <taxon>Flagellimonas</taxon>
    </lineage>
</organism>
<name>A0A1M5Q4B7_9FLAO</name>
<dbReference type="GO" id="GO:0003700">
    <property type="term" value="F:DNA-binding transcription factor activity"/>
    <property type="evidence" value="ECO:0007669"/>
    <property type="project" value="InterPro"/>
</dbReference>
<protein>
    <submittedName>
        <fullName evidence="5">AraC-type DNA-binding protein</fullName>
    </submittedName>
</protein>
<dbReference type="RefSeq" id="WP_073182023.1">
    <property type="nucleotide sequence ID" value="NZ_FQWL01000011.1"/>
</dbReference>
<feature type="domain" description="HTH araC/xylS-type" evidence="4">
    <location>
        <begin position="156"/>
        <end position="256"/>
    </location>
</feature>
<keyword evidence="1" id="KW-0805">Transcription regulation</keyword>